<dbReference type="Gene3D" id="4.10.240.10">
    <property type="entry name" value="Zn(2)-C6 fungal-type DNA-binding domain"/>
    <property type="match status" value="1"/>
</dbReference>
<feature type="compositionally biased region" description="Low complexity" evidence="7">
    <location>
        <begin position="132"/>
        <end position="141"/>
    </location>
</feature>
<keyword evidence="10" id="KW-1185">Reference proteome</keyword>
<accession>A0AAE1LXQ2</accession>
<reference evidence="9" key="1">
    <citation type="submission" date="2023-11" db="EMBL/GenBank/DDBJ databases">
        <title>The genome sequences of three competitors of mushroom-forming fungi.</title>
        <authorList>
            <person name="Beijen E."/>
            <person name="Ohm R.A."/>
        </authorList>
    </citation>
    <scope>NUCLEOTIDE SEQUENCE</scope>
    <source>
        <strain evidence="9">CBS 100526</strain>
    </source>
</reference>
<dbReference type="SUPFAM" id="SSF57701">
    <property type="entry name" value="Zn2/Cys6 DNA-binding domain"/>
    <property type="match status" value="1"/>
</dbReference>
<feature type="compositionally biased region" description="Polar residues" evidence="7">
    <location>
        <begin position="1"/>
        <end position="11"/>
    </location>
</feature>
<sequence length="745" mass="82197">MVSPKAASSSPFEADGKKSRAKHACRECNTRRVRCDVMEKQPCSNCLAAGATCQVLPSRRGRYPRRSRRLLQQMPSEASNTTRALSEANLPHTSQVTPLGTPSHSHGNSTPDAAASQPQHYPASEPQGQDASSPSSPTTTPGTRFFGESNFLTLIPGDDEGASAQPNVAGNGRNNQKPRFTFPMPTTPQSTAQAAEANPGRSPAMMRYLRDEGALALPDLESCRPAFEAYFARFHPAYPVLDRALVARRLASASSFSSVDLSRMLLQGMLLIGATYCDVGTIRAMGFEDRSQAKTAFYTRARVLFHADWEKDETVLIVSLFLMSFWRGAPAHVRDVRYWLGVVITLAESYGLHRSWVSINVKGLLYRLHETKNMVVHLRKSTPILQRNHPTHPFFVMQVRERQAAAALGLPSRIRDDDCDIEPLSPMDLESEVSPVDPSFGSCQPEHVTYAIKMVEIAKLLGRIIDLHFGPGHASMSSASPNTLQDLNASLEAWMASLPENMKYSPDHGTDSVWACLLHLAYNFLRLESTTPGSQVVLKAACRISRIAEDMSTQGILRYGQMHLITSIFSALCIHTITIRRGTGLTRRLAEHRAEACLLCLKEVQKYWRININVLDFFLHYLDRSIAARLHGMQSDAVAPPPSSTGQGPPREANDLKTIAEVETIPSESNSNPNVYAPIEYDSAVPNIPIPNLGPGHYLAQEEFREQYLGLVSQGDDLLGDLELFLQGEDFSQAGNGFNMLQRSL</sequence>
<evidence type="ECO:0000313" key="10">
    <source>
        <dbReference type="Proteomes" id="UP001273209"/>
    </source>
</evidence>
<dbReference type="InterPro" id="IPR001138">
    <property type="entry name" value="Zn2Cys6_DnaBD"/>
</dbReference>
<organism evidence="9 10">
    <name type="scientific">Trichoderma aggressivum f. europaeum</name>
    <dbReference type="NCBI Taxonomy" id="173218"/>
    <lineage>
        <taxon>Eukaryota</taxon>
        <taxon>Fungi</taxon>
        <taxon>Dikarya</taxon>
        <taxon>Ascomycota</taxon>
        <taxon>Pezizomycotina</taxon>
        <taxon>Sordariomycetes</taxon>
        <taxon>Hypocreomycetidae</taxon>
        <taxon>Hypocreales</taxon>
        <taxon>Hypocreaceae</taxon>
        <taxon>Trichoderma</taxon>
    </lineage>
</organism>
<dbReference type="RefSeq" id="XP_062750079.1">
    <property type="nucleotide sequence ID" value="XM_062895101.1"/>
</dbReference>
<dbReference type="InterPro" id="IPR036864">
    <property type="entry name" value="Zn2-C6_fun-type_DNA-bd_sf"/>
</dbReference>
<evidence type="ECO:0000313" key="9">
    <source>
        <dbReference type="EMBL" id="KAK4059843.1"/>
    </source>
</evidence>
<dbReference type="SMART" id="SM00066">
    <property type="entry name" value="GAL4"/>
    <property type="match status" value="1"/>
</dbReference>
<name>A0AAE1LXQ2_9HYPO</name>
<dbReference type="GO" id="GO:0003677">
    <property type="term" value="F:DNA binding"/>
    <property type="evidence" value="ECO:0007669"/>
    <property type="project" value="UniProtKB-KW"/>
</dbReference>
<keyword evidence="5" id="KW-0804">Transcription</keyword>
<feature type="compositionally biased region" description="Polar residues" evidence="7">
    <location>
        <begin position="164"/>
        <end position="177"/>
    </location>
</feature>
<keyword evidence="4" id="KW-0238">DNA-binding</keyword>
<dbReference type="PANTHER" id="PTHR47171">
    <property type="entry name" value="FARA-RELATED"/>
    <property type="match status" value="1"/>
</dbReference>
<dbReference type="GO" id="GO:0000981">
    <property type="term" value="F:DNA-binding transcription factor activity, RNA polymerase II-specific"/>
    <property type="evidence" value="ECO:0007669"/>
    <property type="project" value="InterPro"/>
</dbReference>
<feature type="compositionally biased region" description="Polar residues" evidence="7">
    <location>
        <begin position="91"/>
        <end position="119"/>
    </location>
</feature>
<keyword evidence="6" id="KW-0539">Nucleus</keyword>
<dbReference type="InterPro" id="IPR007219">
    <property type="entry name" value="XnlR_reg_dom"/>
</dbReference>
<keyword evidence="3" id="KW-0805">Transcription regulation</keyword>
<evidence type="ECO:0000259" key="8">
    <source>
        <dbReference type="PROSITE" id="PS50048"/>
    </source>
</evidence>
<dbReference type="CDD" id="cd12148">
    <property type="entry name" value="fungal_TF_MHR"/>
    <property type="match status" value="1"/>
</dbReference>
<keyword evidence="2" id="KW-0862">Zinc</keyword>
<evidence type="ECO:0000256" key="7">
    <source>
        <dbReference type="SAM" id="MobiDB-lite"/>
    </source>
</evidence>
<dbReference type="InterPro" id="IPR052073">
    <property type="entry name" value="Amide_Lactam_Regulators"/>
</dbReference>
<dbReference type="Proteomes" id="UP001273209">
    <property type="component" value="Unassembled WGS sequence"/>
</dbReference>
<feature type="region of interest" description="Disordered" evidence="7">
    <location>
        <begin position="64"/>
        <end position="177"/>
    </location>
</feature>
<dbReference type="Pfam" id="PF04082">
    <property type="entry name" value="Fungal_trans"/>
    <property type="match status" value="1"/>
</dbReference>
<dbReference type="GO" id="GO:0006351">
    <property type="term" value="P:DNA-templated transcription"/>
    <property type="evidence" value="ECO:0007669"/>
    <property type="project" value="InterPro"/>
</dbReference>
<dbReference type="PANTHER" id="PTHR47171:SF1">
    <property type="entry name" value="ZN(II)2CYS6 TRANSCRIPTION FACTOR (EUROFUNG)"/>
    <property type="match status" value="1"/>
</dbReference>
<evidence type="ECO:0000256" key="1">
    <source>
        <dbReference type="ARBA" id="ARBA00022723"/>
    </source>
</evidence>
<evidence type="ECO:0000256" key="5">
    <source>
        <dbReference type="ARBA" id="ARBA00023163"/>
    </source>
</evidence>
<dbReference type="EMBL" id="JAWRVG010000100">
    <property type="protein sequence ID" value="KAK4059843.1"/>
    <property type="molecule type" value="Genomic_DNA"/>
</dbReference>
<feature type="domain" description="Zn(2)-C6 fungal-type" evidence="8">
    <location>
        <begin position="24"/>
        <end position="55"/>
    </location>
</feature>
<dbReference type="GeneID" id="87915006"/>
<feature type="compositionally biased region" description="Basic and acidic residues" evidence="7">
    <location>
        <begin position="14"/>
        <end position="25"/>
    </location>
</feature>
<feature type="region of interest" description="Disordered" evidence="7">
    <location>
        <begin position="1"/>
        <end position="25"/>
    </location>
</feature>
<proteinExistence type="predicted"/>
<evidence type="ECO:0000256" key="4">
    <source>
        <dbReference type="ARBA" id="ARBA00023125"/>
    </source>
</evidence>
<keyword evidence="1" id="KW-0479">Metal-binding</keyword>
<evidence type="ECO:0000256" key="2">
    <source>
        <dbReference type="ARBA" id="ARBA00022833"/>
    </source>
</evidence>
<dbReference type="PROSITE" id="PS50048">
    <property type="entry name" value="ZN2_CY6_FUNGAL_2"/>
    <property type="match status" value="1"/>
</dbReference>
<dbReference type="GO" id="GO:0008270">
    <property type="term" value="F:zinc ion binding"/>
    <property type="evidence" value="ECO:0007669"/>
    <property type="project" value="InterPro"/>
</dbReference>
<evidence type="ECO:0000256" key="3">
    <source>
        <dbReference type="ARBA" id="ARBA00023015"/>
    </source>
</evidence>
<evidence type="ECO:0000256" key="6">
    <source>
        <dbReference type="ARBA" id="ARBA00023242"/>
    </source>
</evidence>
<dbReference type="CDD" id="cd00067">
    <property type="entry name" value="GAL4"/>
    <property type="match status" value="1"/>
</dbReference>
<dbReference type="AlphaFoldDB" id="A0AAE1LXQ2"/>
<comment type="caution">
    <text evidence="9">The sequence shown here is derived from an EMBL/GenBank/DDBJ whole genome shotgun (WGS) entry which is preliminary data.</text>
</comment>
<feature type="compositionally biased region" description="Polar residues" evidence="7">
    <location>
        <begin position="73"/>
        <end position="84"/>
    </location>
</feature>
<gene>
    <name evidence="9" type="ORF">Triagg1_10971</name>
</gene>
<dbReference type="SMART" id="SM00906">
    <property type="entry name" value="Fungal_trans"/>
    <property type="match status" value="1"/>
</dbReference>
<protein>
    <submittedName>
        <fullName evidence="9">Transcriptional regulator family: Fungal Specific TF</fullName>
    </submittedName>
</protein>
<dbReference type="Pfam" id="PF00172">
    <property type="entry name" value="Zn_clus"/>
    <property type="match status" value="1"/>
</dbReference>